<evidence type="ECO:0000256" key="3">
    <source>
        <dbReference type="ARBA" id="ARBA00022448"/>
    </source>
</evidence>
<evidence type="ECO:0000256" key="6">
    <source>
        <dbReference type="ARBA" id="ARBA00022989"/>
    </source>
</evidence>
<keyword evidence="7 8" id="KW-0472">Membrane</keyword>
<feature type="transmembrane region" description="Helical" evidence="8">
    <location>
        <begin position="25"/>
        <end position="45"/>
    </location>
</feature>
<reference evidence="10" key="1">
    <citation type="submission" date="2021-12" db="EMBL/GenBank/DDBJ databases">
        <title>Discovery of the Pendulisporaceae a myxobacterial family with distinct sporulation behavior and unique specialized metabolism.</title>
        <authorList>
            <person name="Garcia R."/>
            <person name="Popoff A."/>
            <person name="Bader C.D."/>
            <person name="Loehr J."/>
            <person name="Walesch S."/>
            <person name="Walt C."/>
            <person name="Boldt J."/>
            <person name="Bunk B."/>
            <person name="Haeckl F.J.F.P.J."/>
            <person name="Gunesch A.P."/>
            <person name="Birkelbach J."/>
            <person name="Nuebel U."/>
            <person name="Pietschmann T."/>
            <person name="Bach T."/>
            <person name="Mueller R."/>
        </authorList>
    </citation>
    <scope>NUCLEOTIDE SEQUENCE</scope>
    <source>
        <strain evidence="10">MSr11367</strain>
    </source>
</reference>
<dbReference type="InterPro" id="IPR047817">
    <property type="entry name" value="ABC2_TM_bact-type"/>
</dbReference>
<dbReference type="Pfam" id="PF12698">
    <property type="entry name" value="ABC2_membrane_3"/>
    <property type="match status" value="1"/>
</dbReference>
<sequence>MNLAALRRTWAMAQKEWMHIGRDSATLYFALVMPLLLLVLFGYAVSFDLDHIRTVIVDRDHSAESRLLAQHLFSGKTFDRTADLEHEADVEPMFRRREAQMALVIPKGFSASLARGEAVRVQVLVDAADNVVAGTAVGYVSRFAENTNRARRLEVLGDEPARIEARVRALYNPELRSTVFLVPGLIAFIQSMMGVLLTALTVAREWERGSMEQLFATPVSRLEIVVGKLLPYFGVGMVQMLLVLTVGTWLFDVPIRGSLLVLFAVSSLFLAACLGQGLLISVATRNQMVATQLAAVTSMLPAALLSGLIIPIDNMPRVLQILTQVLPARHFVSALRAILLRDGSLVSMLPDAGALALFALAMLAMSTKSFRKVIA</sequence>
<evidence type="ECO:0000313" key="11">
    <source>
        <dbReference type="Proteomes" id="UP001374803"/>
    </source>
</evidence>
<evidence type="ECO:0000256" key="5">
    <source>
        <dbReference type="ARBA" id="ARBA00022692"/>
    </source>
</evidence>
<gene>
    <name evidence="10" type="ORF">LVJ94_38725</name>
</gene>
<accession>A0ABZ2KXM5</accession>
<evidence type="ECO:0000256" key="1">
    <source>
        <dbReference type="ARBA" id="ARBA00004651"/>
    </source>
</evidence>
<dbReference type="PANTHER" id="PTHR30294">
    <property type="entry name" value="MEMBRANE COMPONENT OF ABC TRANSPORTER YHHJ-RELATED"/>
    <property type="match status" value="1"/>
</dbReference>
<evidence type="ECO:0000259" key="9">
    <source>
        <dbReference type="PROSITE" id="PS51012"/>
    </source>
</evidence>
<dbReference type="Gene3D" id="3.40.1710.10">
    <property type="entry name" value="abc type-2 transporter like domain"/>
    <property type="match status" value="1"/>
</dbReference>
<keyword evidence="11" id="KW-1185">Reference proteome</keyword>
<dbReference type="InterPro" id="IPR013525">
    <property type="entry name" value="ABC2_TM"/>
</dbReference>
<dbReference type="Proteomes" id="UP001374803">
    <property type="component" value="Chromosome"/>
</dbReference>
<keyword evidence="5 8" id="KW-0812">Transmembrane</keyword>
<keyword evidence="4" id="KW-1003">Cell membrane</keyword>
<feature type="transmembrane region" description="Helical" evidence="8">
    <location>
        <begin position="180"/>
        <end position="203"/>
    </location>
</feature>
<comment type="subcellular location">
    <subcellularLocation>
        <location evidence="1">Cell membrane</location>
        <topology evidence="1">Multi-pass membrane protein</topology>
    </subcellularLocation>
</comment>
<feature type="transmembrane region" description="Helical" evidence="8">
    <location>
        <begin position="257"/>
        <end position="281"/>
    </location>
</feature>
<feature type="transmembrane region" description="Helical" evidence="8">
    <location>
        <begin position="345"/>
        <end position="365"/>
    </location>
</feature>
<keyword evidence="6 8" id="KW-1133">Transmembrane helix</keyword>
<evidence type="ECO:0000256" key="4">
    <source>
        <dbReference type="ARBA" id="ARBA00022475"/>
    </source>
</evidence>
<dbReference type="EMBL" id="CP089983">
    <property type="protein sequence ID" value="WXB02830.1"/>
    <property type="molecule type" value="Genomic_DNA"/>
</dbReference>
<keyword evidence="3" id="KW-0813">Transport</keyword>
<feature type="domain" description="ABC transmembrane type-2" evidence="9">
    <location>
        <begin position="121"/>
        <end position="373"/>
    </location>
</feature>
<protein>
    <submittedName>
        <fullName evidence="10">ABC transporter permease</fullName>
    </submittedName>
</protein>
<evidence type="ECO:0000256" key="2">
    <source>
        <dbReference type="ARBA" id="ARBA00007783"/>
    </source>
</evidence>
<dbReference type="InterPro" id="IPR051449">
    <property type="entry name" value="ABC-2_transporter_component"/>
</dbReference>
<feature type="transmembrane region" description="Helical" evidence="8">
    <location>
        <begin position="293"/>
        <end position="312"/>
    </location>
</feature>
<dbReference type="PROSITE" id="PS51012">
    <property type="entry name" value="ABC_TM2"/>
    <property type="match status" value="1"/>
</dbReference>
<feature type="transmembrane region" description="Helical" evidence="8">
    <location>
        <begin position="229"/>
        <end position="251"/>
    </location>
</feature>
<dbReference type="PANTHER" id="PTHR30294:SF29">
    <property type="entry name" value="MULTIDRUG ABC TRANSPORTER PERMEASE YBHS-RELATED"/>
    <property type="match status" value="1"/>
</dbReference>
<evidence type="ECO:0000313" key="10">
    <source>
        <dbReference type="EMBL" id="WXB02830.1"/>
    </source>
</evidence>
<evidence type="ECO:0000256" key="7">
    <source>
        <dbReference type="ARBA" id="ARBA00023136"/>
    </source>
</evidence>
<dbReference type="RefSeq" id="WP_394832455.1">
    <property type="nucleotide sequence ID" value="NZ_CP089929.1"/>
</dbReference>
<organism evidence="10 11">
    <name type="scientific">Pendulispora rubella</name>
    <dbReference type="NCBI Taxonomy" id="2741070"/>
    <lineage>
        <taxon>Bacteria</taxon>
        <taxon>Pseudomonadati</taxon>
        <taxon>Myxococcota</taxon>
        <taxon>Myxococcia</taxon>
        <taxon>Myxococcales</taxon>
        <taxon>Sorangiineae</taxon>
        <taxon>Pendulisporaceae</taxon>
        <taxon>Pendulispora</taxon>
    </lineage>
</organism>
<name>A0ABZ2KXM5_9BACT</name>
<comment type="similarity">
    <text evidence="2">Belongs to the ABC-2 integral membrane protein family.</text>
</comment>
<evidence type="ECO:0000256" key="8">
    <source>
        <dbReference type="SAM" id="Phobius"/>
    </source>
</evidence>
<proteinExistence type="inferred from homology"/>